<dbReference type="Proteomes" id="UP001253637">
    <property type="component" value="Segment"/>
</dbReference>
<dbReference type="PROSITE" id="PS50181">
    <property type="entry name" value="FBOX"/>
    <property type="match status" value="1"/>
</dbReference>
<dbReference type="SUPFAM" id="SSF81383">
    <property type="entry name" value="F-box domain"/>
    <property type="match status" value="1"/>
</dbReference>
<dbReference type="PANTHER" id="PTHR46586:SF3">
    <property type="entry name" value="ANKYRIN REPEAT-CONTAINING PROTEIN"/>
    <property type="match status" value="1"/>
</dbReference>
<feature type="domain" description="F-box" evidence="2">
    <location>
        <begin position="55"/>
        <end position="103"/>
    </location>
</feature>
<evidence type="ECO:0000256" key="1">
    <source>
        <dbReference type="SAM" id="MobiDB-lite"/>
    </source>
</evidence>
<feature type="region of interest" description="Disordered" evidence="1">
    <location>
        <begin position="1"/>
        <end position="31"/>
    </location>
</feature>
<dbReference type="Gene3D" id="1.20.1280.50">
    <property type="match status" value="1"/>
</dbReference>
<evidence type="ECO:0000259" key="2">
    <source>
        <dbReference type="PROSITE" id="PS50181"/>
    </source>
</evidence>
<feature type="compositionally biased region" description="Basic residues" evidence="1">
    <location>
        <begin position="1"/>
        <end position="27"/>
    </location>
</feature>
<dbReference type="SUPFAM" id="SSF48403">
    <property type="entry name" value="Ankyrin repeat"/>
    <property type="match status" value="1"/>
</dbReference>
<dbReference type="InterPro" id="IPR036047">
    <property type="entry name" value="F-box-like_dom_sf"/>
</dbReference>
<dbReference type="PANTHER" id="PTHR46586">
    <property type="entry name" value="ANKYRIN REPEAT-CONTAINING PROTEIN"/>
    <property type="match status" value="1"/>
</dbReference>
<reference evidence="3" key="1">
    <citation type="submission" date="2021-04" db="EMBL/GenBank/DDBJ databases">
        <title>Draft Genome Sequence of Pandoravirus japonicus, Isolated from the Sabaishi River of Niigata, Japan.</title>
        <authorList>
            <person name="Hosokawa N."/>
            <person name="Takahashi H."/>
            <person name="Aoki K."/>
            <person name="Takemura M."/>
        </authorList>
    </citation>
    <scope>NUCLEOTIDE SEQUENCE</scope>
</reference>
<dbReference type="Pfam" id="PF12937">
    <property type="entry name" value="F-box-like"/>
    <property type="match status" value="1"/>
</dbReference>
<dbReference type="InterPro" id="IPR052050">
    <property type="entry name" value="SecEffector_AnkRepeat"/>
</dbReference>
<dbReference type="InterPro" id="IPR036770">
    <property type="entry name" value="Ankyrin_rpt-contain_sf"/>
</dbReference>
<proteinExistence type="predicted"/>
<accession>A0A811BN03</accession>
<organism evidence="3 4">
    <name type="scientific">Pandoravirus japonicus</name>
    <dbReference type="NCBI Taxonomy" id="2823154"/>
    <lineage>
        <taxon>Viruses</taxon>
        <taxon>Pandoravirus</taxon>
    </lineage>
</organism>
<evidence type="ECO:0000313" key="4">
    <source>
        <dbReference type="Proteomes" id="UP001253637"/>
    </source>
</evidence>
<dbReference type="EMBL" id="LC625835">
    <property type="protein sequence ID" value="BCU03469.1"/>
    <property type="molecule type" value="Genomic_DNA"/>
</dbReference>
<evidence type="ECO:0000313" key="3">
    <source>
        <dbReference type="EMBL" id="BCU03469.1"/>
    </source>
</evidence>
<name>A0A811BN03_9VIRU</name>
<dbReference type="Gene3D" id="1.25.40.20">
    <property type="entry name" value="Ankyrin repeat-containing domain"/>
    <property type="match status" value="1"/>
</dbReference>
<sequence>MGNRHRGGRHGAHKQYRRRSRHKKRPASGHGGCLLDRLVPCCAPTTASDSVAERTDGFGNLPDELVATVLRHLWCLDLCRAVARVCRRWRAIVHDAAAMGRPLCVGARAREAFLCGPLVDVWTGGYWRHALWESLRPTRCRRPSVVLARMLAAESGHIGCMAHLDAHPWYDGACLVPAAVHGHLDMLRYAHENGCPWHWAVCDAAEEYGRVVCLRYAHGAGCHWSGHCEEAASNGHTDVLRYAREQGLQGHDVVCRFAALGGHVDTLRYACENGWPTCVMTSWSAARGGHLDVLKYICESGGEWDAGTTSAAASNGRIGCLDYLLKSGCPGFDTACSAAAGGGRMRALRWLRARGCPWSEETCAAAARGGHLNVLKWLRFHGCPWGEATVECAVLGDHLDCLVYAVEHGCPFDVDDVLHCRCAESNQRCIDYIENTEP</sequence>
<dbReference type="InterPro" id="IPR001810">
    <property type="entry name" value="F-box_dom"/>
</dbReference>
<protein>
    <submittedName>
        <fullName evidence="3">Ankyrin repeat domain containing protein</fullName>
    </submittedName>
</protein>